<evidence type="ECO:0000313" key="2">
    <source>
        <dbReference type="Proteomes" id="UP000682134"/>
    </source>
</evidence>
<comment type="caution">
    <text evidence="1">The sequence shown here is derived from an EMBL/GenBank/DDBJ whole genome shotgun (WGS) entry which is preliminary data.</text>
</comment>
<accession>A0A940NMW6</accession>
<sequence length="178" mass="20474">MLRDQYPKIYENNKIMISLWNTEDIELGYLQNTLDTFINQIFVQTSDIKLDRWEKIVGLPNRPGILTSDRQSTIMAKLRGIGVVNIDQIKRTADAFTNGDVQVIEIPSNYEIQIKFTAVKGIPPNLSDLQNAINQLIPAHLNVTYVYAYSTWDSVDKKSYTWNAIDTLAKTWDQFETL</sequence>
<name>A0A940NMW6_9BACI</name>
<gene>
    <name evidence="1" type="ORF">J5Y03_10035</name>
</gene>
<keyword evidence="2" id="KW-1185">Reference proteome</keyword>
<organism evidence="1 2">
    <name type="scientific">Gottfriedia endophytica</name>
    <dbReference type="NCBI Taxonomy" id="2820819"/>
    <lineage>
        <taxon>Bacteria</taxon>
        <taxon>Bacillati</taxon>
        <taxon>Bacillota</taxon>
        <taxon>Bacilli</taxon>
        <taxon>Bacillales</taxon>
        <taxon>Bacillaceae</taxon>
        <taxon>Gottfriedia</taxon>
    </lineage>
</organism>
<dbReference type="Pfam" id="PF10076">
    <property type="entry name" value="Phage_Mu_Gp48"/>
    <property type="match status" value="1"/>
</dbReference>
<dbReference type="AlphaFoldDB" id="A0A940NMW6"/>
<dbReference type="RefSeq" id="WP_209405161.1">
    <property type="nucleotide sequence ID" value="NZ_JAGIYQ010000005.1"/>
</dbReference>
<dbReference type="Proteomes" id="UP000682134">
    <property type="component" value="Unassembled WGS sequence"/>
</dbReference>
<dbReference type="EMBL" id="JAGIYQ010000005">
    <property type="protein sequence ID" value="MBP0725526.1"/>
    <property type="molecule type" value="Genomic_DNA"/>
</dbReference>
<reference evidence="1" key="1">
    <citation type="submission" date="2021-04" db="EMBL/GenBank/DDBJ databases">
        <title>Genome seq and assembly of Bacillus sp.</title>
        <authorList>
            <person name="Chhetri G."/>
        </authorList>
    </citation>
    <scope>NUCLEOTIDE SEQUENCE</scope>
    <source>
        <strain evidence="1">RG28</strain>
    </source>
</reference>
<proteinExistence type="predicted"/>
<protein>
    <submittedName>
        <fullName evidence="1">DUF2313 domain-containing protein</fullName>
    </submittedName>
</protein>
<evidence type="ECO:0000313" key="1">
    <source>
        <dbReference type="EMBL" id="MBP0725526.1"/>
    </source>
</evidence>
<dbReference type="InterPro" id="IPR018755">
    <property type="entry name" value="Phage_Mu_Gp48"/>
</dbReference>